<dbReference type="InterPro" id="IPR012310">
    <property type="entry name" value="DNA_ligase_ATP-dep_cent"/>
</dbReference>
<organism evidence="5 6">
    <name type="scientific">Daphnia magna</name>
    <dbReference type="NCBI Taxonomy" id="35525"/>
    <lineage>
        <taxon>Eukaryota</taxon>
        <taxon>Metazoa</taxon>
        <taxon>Ecdysozoa</taxon>
        <taxon>Arthropoda</taxon>
        <taxon>Crustacea</taxon>
        <taxon>Branchiopoda</taxon>
        <taxon>Diplostraca</taxon>
        <taxon>Cladocera</taxon>
        <taxon>Anomopoda</taxon>
        <taxon>Daphniidae</taxon>
        <taxon>Daphnia</taxon>
    </lineage>
</organism>
<proteinExistence type="predicted"/>
<comment type="caution">
    <text evidence="5">The sequence shown here is derived from an EMBL/GenBank/DDBJ whole genome shotgun (WGS) entry which is preliminary data.</text>
</comment>
<dbReference type="SUPFAM" id="SSF56091">
    <property type="entry name" value="DNA ligase/mRNA capping enzyme, catalytic domain"/>
    <property type="match status" value="1"/>
</dbReference>
<evidence type="ECO:0000259" key="3">
    <source>
        <dbReference type="Pfam" id="PF01068"/>
    </source>
</evidence>
<evidence type="ECO:0000259" key="4">
    <source>
        <dbReference type="Pfam" id="PF04679"/>
    </source>
</evidence>
<protein>
    <recommendedName>
        <fullName evidence="7">DNA ligase (ATP)</fullName>
    </recommendedName>
</protein>
<evidence type="ECO:0000313" key="5">
    <source>
        <dbReference type="EMBL" id="KAK4045206.1"/>
    </source>
</evidence>
<dbReference type="Proteomes" id="UP001234178">
    <property type="component" value="Unassembled WGS sequence"/>
</dbReference>
<feature type="domain" description="DNA ligase ATP-dependent C-terminal" evidence="4">
    <location>
        <begin position="461"/>
        <end position="579"/>
    </location>
</feature>
<feature type="compositionally biased region" description="Basic residues" evidence="2">
    <location>
        <begin position="736"/>
        <end position="748"/>
    </location>
</feature>
<dbReference type="Gene3D" id="3.30.470.30">
    <property type="entry name" value="DNA ligase/mRNA capping enzyme"/>
    <property type="match status" value="1"/>
</dbReference>
<dbReference type="InterPro" id="IPR012340">
    <property type="entry name" value="NA-bd_OB-fold"/>
</dbReference>
<feature type="compositionally biased region" description="Low complexity" evidence="2">
    <location>
        <begin position="717"/>
        <end position="732"/>
    </location>
</feature>
<feature type="region of interest" description="Disordered" evidence="2">
    <location>
        <begin position="694"/>
        <end position="748"/>
    </location>
</feature>
<dbReference type="Pfam" id="PF01068">
    <property type="entry name" value="DNA_ligase_A_M"/>
    <property type="match status" value="1"/>
</dbReference>
<sequence>MARLIPLMDGKKRDAQVSAEYPKKPPATKMVDATGKPAHMERVIRGTDATNYDALAKIHGSAEAIAKALVDGDPEIPLPFFGRALGYATRVYVRPNGPVLTAARLLQVVRRPDGNEQSRADFVDVEANVGEDSAPIVWTGRLVPVEEAVRKFVFTRALQMRHVNGLTFEFLQDMAKTLATEKKLLLVGTGPKGQQPLIFTTNGAPYRGFLEGRISGPAGNEAYREKLVPYAGGKRGPIGTLADALLHERLLGYRRDVAKKYRVLDHSLIERALPTGDLLISAKFDGELWFLHKSAGRTLLIAYNGRILDGTPLVETLAKQLAGVTEALVVGELIARPTDGRPRVQHVASALNAENLEGTLAFHPFDLVSENGDDCQKRPYAERFARLKALFGEDERTGVLTTIPGAQAADLSYWREWVQTGRVEGLVVRSEHGLTYKIKPYFTIDAVVIAYGMRIQQGTPQIRELNLALIRDDGHLQLIGPVGGGFTEESRAEWYTKLSALEAPSSFRMANRDGTLCKFLRPEIIVEVKVTDLVETDSNDVSVHRMALTYDPVKGYSALSDGKVPALLFPVFQRERTDKTFDVASVGMTQLTSRLASSNEPSEAPPQLADSEIVLRRVWTKGPTAVRKVALVETHKEARHGYAPFAVFGTDFSGGRAEPLKTTLRTASTREKAEPHLAARIEENIKTGWIEVGGDAPAPAAEPPKKAAKKAAKAEATEPTEASVDGAEVAEVAPKKAARKTAKKATEA</sequence>
<feature type="region of interest" description="Disordered" evidence="2">
    <location>
        <begin position="1"/>
        <end position="32"/>
    </location>
</feature>
<reference evidence="5 6" key="1">
    <citation type="journal article" date="2023" name="Nucleic Acids Res.">
        <title>The hologenome of Daphnia magna reveals possible DNA methylation and microbiome-mediated evolution of the host genome.</title>
        <authorList>
            <person name="Chaturvedi A."/>
            <person name="Li X."/>
            <person name="Dhandapani V."/>
            <person name="Marshall H."/>
            <person name="Kissane S."/>
            <person name="Cuenca-Cambronero M."/>
            <person name="Asole G."/>
            <person name="Calvet F."/>
            <person name="Ruiz-Romero M."/>
            <person name="Marangio P."/>
            <person name="Guigo R."/>
            <person name="Rago D."/>
            <person name="Mirbahai L."/>
            <person name="Eastwood N."/>
            <person name="Colbourne J.K."/>
            <person name="Zhou J."/>
            <person name="Mallon E."/>
            <person name="Orsini L."/>
        </authorList>
    </citation>
    <scope>NUCLEOTIDE SEQUENCE [LARGE SCALE GENOMIC DNA]</scope>
    <source>
        <strain evidence="5">LRV0_1</strain>
    </source>
</reference>
<dbReference type="SUPFAM" id="SSF50249">
    <property type="entry name" value="Nucleic acid-binding proteins"/>
    <property type="match status" value="1"/>
</dbReference>
<dbReference type="Pfam" id="PF04679">
    <property type="entry name" value="DNA_ligase_A_C"/>
    <property type="match status" value="1"/>
</dbReference>
<gene>
    <name evidence="5" type="ORF">OUZ56_032614</name>
</gene>
<keyword evidence="1" id="KW-0436">Ligase</keyword>
<keyword evidence="6" id="KW-1185">Reference proteome</keyword>
<evidence type="ECO:0000256" key="1">
    <source>
        <dbReference type="ARBA" id="ARBA00022598"/>
    </source>
</evidence>
<dbReference type="Gene3D" id="2.40.50.140">
    <property type="entry name" value="Nucleic acid-binding proteins"/>
    <property type="match status" value="1"/>
</dbReference>
<name>A0ABR0B9F1_9CRUS</name>
<evidence type="ECO:0008006" key="7">
    <source>
        <dbReference type="Google" id="ProtNLM"/>
    </source>
</evidence>
<evidence type="ECO:0000313" key="6">
    <source>
        <dbReference type="Proteomes" id="UP001234178"/>
    </source>
</evidence>
<dbReference type="InterPro" id="IPR012309">
    <property type="entry name" value="DNA_ligase_ATP-dep_C"/>
</dbReference>
<evidence type="ECO:0000256" key="2">
    <source>
        <dbReference type="SAM" id="MobiDB-lite"/>
    </source>
</evidence>
<accession>A0ABR0B9F1</accession>
<feature type="domain" description="ATP-dependent DNA ligase family profile" evidence="3">
    <location>
        <begin position="275"/>
        <end position="438"/>
    </location>
</feature>
<dbReference type="EMBL" id="JAOYFB010000041">
    <property type="protein sequence ID" value="KAK4045206.1"/>
    <property type="molecule type" value="Genomic_DNA"/>
</dbReference>